<keyword evidence="12" id="KW-0521">NADP</keyword>
<evidence type="ECO:0000256" key="10">
    <source>
        <dbReference type="ARBA" id="ARBA00022827"/>
    </source>
</evidence>
<comment type="cofactor">
    <cofactor evidence="1 33">
        <name>FAD</name>
        <dbReference type="ChEBI" id="CHEBI:57692"/>
    </cofactor>
</comment>
<evidence type="ECO:0000256" key="29">
    <source>
        <dbReference type="ARBA" id="ARBA00048989"/>
    </source>
</evidence>
<dbReference type="InterPro" id="IPR000960">
    <property type="entry name" value="Flavin_mOase"/>
</dbReference>
<evidence type="ECO:0000256" key="15">
    <source>
        <dbReference type="ARBA" id="ARBA00023033"/>
    </source>
</evidence>
<dbReference type="EC" id="1.-.-.-" evidence="33"/>
<dbReference type="Pfam" id="PF00743">
    <property type="entry name" value="FMO-like"/>
    <property type="match status" value="1"/>
</dbReference>
<dbReference type="GO" id="GO:0004499">
    <property type="term" value="F:N,N-dimethylaniline monooxygenase activity"/>
    <property type="evidence" value="ECO:0007669"/>
    <property type="project" value="InterPro"/>
</dbReference>
<comment type="subcellular location">
    <subcellularLocation>
        <location evidence="2">Endoplasmic reticulum membrane</location>
        <topology evidence="2">Single-pass membrane protein</topology>
    </subcellularLocation>
    <subcellularLocation>
        <location evidence="3">Microsome membrane</location>
    </subcellularLocation>
</comment>
<comment type="function">
    <text evidence="19">Broad spectrum monooxygenase that catalyzes the oxygenation of a wide variety of nitrogen- and sulfur-containing compounds including xenobiotics. Catalyzes the S-oxygenation of hypotaurine to produce taurine, an organic osmolyte involved in cell volume regulation as well as a variety of cytoprotective and developmental processes. In vitro, catalyzes the N-oxygenation of trimethylamine (TMA) to produce trimethylamine N-oxide (TMAO) and could therefore participate to the detoxification of this compound that is generated by the action of gut microbiota from dietary precursors such as choline, choline containing compounds, betaine or L-carnitine.</text>
</comment>
<evidence type="ECO:0000256" key="28">
    <source>
        <dbReference type="ARBA" id="ARBA00048459"/>
    </source>
</evidence>
<keyword evidence="35" id="KW-1185">Reference proteome</keyword>
<dbReference type="InterPro" id="IPR050346">
    <property type="entry name" value="FMO-like"/>
</dbReference>
<sequence length="597" mass="67783">MASPKRIAIIGAGPSGLTAIKCCKEEGFIPVCYERNNDPGGLWRYHDEDIEGVASVMKTTIINTSKEMSSFSDFPPPKEFPNFMHNSKMLEYFLLYAENFNLLRHIRYHLEVIKVEPTKDFETTGRWTVTVKSTQTEATSKEEFDGIMVCIGHHVFPNIPTFPDQYKFKGTIIHSHSIKNCERFEGQKVVVVGIGNSGVDAAVDCTFVAKQVYLSTRRGSWIMGRVGDNGKPYDLDFATRKNQFVGKFMSYDKKCKLMEEKLNMKFDHAAYNLKPKHRMFSAHPTMNDSLPNCILSGRVIVKGDIERFEENGVVFAGEKTVTKVDAVILATGYEIKFPFLDNTVISIKNNRVHLYKYAIPPNLKQPTLAFVGLIQPLGPIFPVAEMQCRWFTQIMAGKLKLPSEKVMEKEIEYKNKANAKRYVNTTRHTIQVDWIPFMDELAEMFGAKPNLFKLSITDPVLFWYCFKGPCLPYQYRLRGPHSWPGAREAILTCENRVYAPLNSSGKKPCEEKDKLITGKSLFFVLTYGIASFLSGSARLPYGIAMVTKLEHGYPNEVQSDSWGYFKEVGSRFLRVHDHVSSKLVVLLLVVKSCFTSV</sequence>
<dbReference type="InterPro" id="IPR036188">
    <property type="entry name" value="FAD/NAD-bd_sf"/>
</dbReference>
<comment type="catalytic activity">
    <reaction evidence="21">
        <text>hexan-3-one + NADPH + O2 + H(+) = propyl propanoate + NADP(+) + H2O</text>
        <dbReference type="Rhea" id="RHEA:54848"/>
        <dbReference type="ChEBI" id="CHEBI:15377"/>
        <dbReference type="ChEBI" id="CHEBI:15378"/>
        <dbReference type="ChEBI" id="CHEBI:15379"/>
        <dbReference type="ChEBI" id="CHEBI:57783"/>
        <dbReference type="ChEBI" id="CHEBI:58349"/>
        <dbReference type="ChEBI" id="CHEBI:89828"/>
        <dbReference type="ChEBI" id="CHEBI:89891"/>
    </reaction>
    <physiologicalReaction direction="left-to-right" evidence="21">
        <dbReference type="Rhea" id="RHEA:54849"/>
    </physiologicalReaction>
</comment>
<organism evidence="34 35">
    <name type="scientific">Trichonephila clavata</name>
    <name type="common">Joro spider</name>
    <name type="synonym">Nephila clavata</name>
    <dbReference type="NCBI Taxonomy" id="2740835"/>
    <lineage>
        <taxon>Eukaryota</taxon>
        <taxon>Metazoa</taxon>
        <taxon>Ecdysozoa</taxon>
        <taxon>Arthropoda</taxon>
        <taxon>Chelicerata</taxon>
        <taxon>Arachnida</taxon>
        <taxon>Araneae</taxon>
        <taxon>Araneomorphae</taxon>
        <taxon>Entelegynae</taxon>
        <taxon>Araneoidea</taxon>
        <taxon>Nephilidae</taxon>
        <taxon>Trichonephila</taxon>
    </lineage>
</organism>
<dbReference type="SUPFAM" id="SSF51905">
    <property type="entry name" value="FAD/NAD(P)-binding domain"/>
    <property type="match status" value="2"/>
</dbReference>
<evidence type="ECO:0000256" key="11">
    <source>
        <dbReference type="ARBA" id="ARBA00022848"/>
    </source>
</evidence>
<evidence type="ECO:0000256" key="14">
    <source>
        <dbReference type="ARBA" id="ARBA00023002"/>
    </source>
</evidence>
<keyword evidence="14 33" id="KW-0560">Oxidoreductase</keyword>
<dbReference type="AlphaFoldDB" id="A0A8X6KYP4"/>
<keyword evidence="9" id="KW-0256">Endoplasmic reticulum</keyword>
<evidence type="ECO:0000256" key="2">
    <source>
        <dbReference type="ARBA" id="ARBA00004389"/>
    </source>
</evidence>
<comment type="catalytic activity">
    <reaction evidence="29">
        <text>(2E)-geranial + NADPH + O2 + H(+) = (1E)-2,6-dimethylhepta-1,5-dien-1-yl formate + NADP(+) + H2O</text>
        <dbReference type="Rhea" id="RHEA:54860"/>
        <dbReference type="ChEBI" id="CHEBI:15377"/>
        <dbReference type="ChEBI" id="CHEBI:15378"/>
        <dbReference type="ChEBI" id="CHEBI:15379"/>
        <dbReference type="ChEBI" id="CHEBI:16980"/>
        <dbReference type="ChEBI" id="CHEBI:57783"/>
        <dbReference type="ChEBI" id="CHEBI:58349"/>
        <dbReference type="ChEBI" id="CHEBI:138375"/>
    </reaction>
    <physiologicalReaction direction="left-to-right" evidence="29">
        <dbReference type="Rhea" id="RHEA:54861"/>
    </physiologicalReaction>
</comment>
<evidence type="ECO:0000256" key="8">
    <source>
        <dbReference type="ARBA" id="ARBA00022692"/>
    </source>
</evidence>
<comment type="caution">
    <text evidence="34">The sequence shown here is derived from an EMBL/GenBank/DDBJ whole genome shotgun (WGS) entry which is preliminary data.</text>
</comment>
<dbReference type="InterPro" id="IPR002257">
    <property type="entry name" value="Flavin_mOase_5"/>
</dbReference>
<comment type="catalytic activity">
    <reaction evidence="30">
        <text>heptan-4-one + NADPH + O2 + H(+) = propyl butanoate + NADP(+) + H2O</text>
        <dbReference type="Rhea" id="RHEA:54852"/>
        <dbReference type="ChEBI" id="CHEBI:15377"/>
        <dbReference type="ChEBI" id="CHEBI:15378"/>
        <dbReference type="ChEBI" id="CHEBI:15379"/>
        <dbReference type="ChEBI" id="CHEBI:57783"/>
        <dbReference type="ChEBI" id="CHEBI:58349"/>
        <dbReference type="ChEBI" id="CHEBI:89484"/>
        <dbReference type="ChEBI" id="CHEBI:89719"/>
    </reaction>
    <physiologicalReaction direction="left-to-right" evidence="30">
        <dbReference type="Rhea" id="RHEA:54853"/>
    </physiologicalReaction>
</comment>
<dbReference type="GO" id="GO:0016174">
    <property type="term" value="F:NAD(P)H oxidase H2O2-forming activity"/>
    <property type="evidence" value="ECO:0007669"/>
    <property type="project" value="UniProtKB-EC"/>
</dbReference>
<name>A0A8X6KYP4_TRICU</name>
<evidence type="ECO:0000256" key="27">
    <source>
        <dbReference type="ARBA" id="ARBA00048088"/>
    </source>
</evidence>
<dbReference type="FunFam" id="3.50.50.60:FF:000159">
    <property type="entry name" value="Dimethylaniline monooxygenase [N-oxide-forming]"/>
    <property type="match status" value="1"/>
</dbReference>
<keyword evidence="8" id="KW-0812">Transmembrane</keyword>
<keyword evidence="10 33" id="KW-0274">FAD</keyword>
<dbReference type="EMBL" id="BMAO01033369">
    <property type="protein sequence ID" value="GFQ89026.1"/>
    <property type="molecule type" value="Genomic_DNA"/>
</dbReference>
<comment type="catalytic activity">
    <reaction evidence="28">
        <text>octan-3-one + NADPH + O2 + H(+) = ethyl hexanoate + NADP(+) + H2O</text>
        <dbReference type="Rhea" id="RHEA:54856"/>
        <dbReference type="ChEBI" id="CHEBI:15377"/>
        <dbReference type="ChEBI" id="CHEBI:15378"/>
        <dbReference type="ChEBI" id="CHEBI:15379"/>
        <dbReference type="ChEBI" id="CHEBI:57783"/>
        <dbReference type="ChEBI" id="CHEBI:58349"/>
        <dbReference type="ChEBI" id="CHEBI:80946"/>
        <dbReference type="ChEBI" id="CHEBI:86055"/>
    </reaction>
    <physiologicalReaction direction="left-to-right" evidence="28">
        <dbReference type="Rhea" id="RHEA:54857"/>
    </physiologicalReaction>
</comment>
<evidence type="ECO:0000256" key="18">
    <source>
        <dbReference type="ARBA" id="ARBA00045722"/>
    </source>
</evidence>
<keyword evidence="11" id="KW-0492">Microsome</keyword>
<comment type="catalytic activity">
    <reaction evidence="31">
        <text>N,N-dimethylaniline + NADPH + O2 + H(+) = N,N-dimethylaniline N-oxide + NADP(+) + H2O</text>
        <dbReference type="Rhea" id="RHEA:24468"/>
        <dbReference type="ChEBI" id="CHEBI:15377"/>
        <dbReference type="ChEBI" id="CHEBI:15378"/>
        <dbReference type="ChEBI" id="CHEBI:15379"/>
        <dbReference type="ChEBI" id="CHEBI:16269"/>
        <dbReference type="ChEBI" id="CHEBI:17735"/>
        <dbReference type="ChEBI" id="CHEBI:57783"/>
        <dbReference type="ChEBI" id="CHEBI:58349"/>
        <dbReference type="EC" id="1.14.13.8"/>
    </reaction>
    <physiologicalReaction direction="left-to-right" evidence="31">
        <dbReference type="Rhea" id="RHEA:24469"/>
    </physiologicalReaction>
</comment>
<evidence type="ECO:0000256" key="20">
    <source>
        <dbReference type="ARBA" id="ARBA00047338"/>
    </source>
</evidence>
<comment type="similarity">
    <text evidence="4 33">Belongs to the FMO family.</text>
</comment>
<keyword evidence="17" id="KW-0472">Membrane</keyword>
<dbReference type="GO" id="GO:0005789">
    <property type="term" value="C:endoplasmic reticulum membrane"/>
    <property type="evidence" value="ECO:0007669"/>
    <property type="project" value="UniProtKB-SubCell"/>
</dbReference>
<dbReference type="GO" id="GO:0006629">
    <property type="term" value="P:lipid metabolic process"/>
    <property type="evidence" value="ECO:0007669"/>
    <property type="project" value="UniProtKB-KW"/>
</dbReference>
<evidence type="ECO:0000256" key="32">
    <source>
        <dbReference type="ARBA" id="ARBA00049475"/>
    </source>
</evidence>
<evidence type="ECO:0000256" key="19">
    <source>
        <dbReference type="ARBA" id="ARBA00045957"/>
    </source>
</evidence>
<comment type="catalytic activity">
    <reaction evidence="22">
        <text>heptan-2-one + NADPH + O2 + H(+) = pentyl acetate + NADP(+) + H2O</text>
        <dbReference type="Rhea" id="RHEA:54836"/>
        <dbReference type="ChEBI" id="CHEBI:5672"/>
        <dbReference type="ChEBI" id="CHEBI:15377"/>
        <dbReference type="ChEBI" id="CHEBI:15378"/>
        <dbReference type="ChEBI" id="CHEBI:15379"/>
        <dbReference type="ChEBI" id="CHEBI:57783"/>
        <dbReference type="ChEBI" id="CHEBI:58349"/>
        <dbReference type="ChEBI" id="CHEBI:87362"/>
    </reaction>
    <physiologicalReaction direction="left-to-right" evidence="22">
        <dbReference type="Rhea" id="RHEA:54837"/>
    </physiologicalReaction>
</comment>
<evidence type="ECO:0000256" key="31">
    <source>
        <dbReference type="ARBA" id="ARBA00049443"/>
    </source>
</evidence>
<dbReference type="GO" id="GO:0050661">
    <property type="term" value="F:NADP binding"/>
    <property type="evidence" value="ECO:0007669"/>
    <property type="project" value="InterPro"/>
</dbReference>
<comment type="catalytic activity">
    <reaction evidence="20">
        <text>hypotaurine + NADH + O2 + H(+) = taurine + NAD(+) + H2O</text>
        <dbReference type="Rhea" id="RHEA:74111"/>
        <dbReference type="ChEBI" id="CHEBI:15377"/>
        <dbReference type="ChEBI" id="CHEBI:15378"/>
        <dbReference type="ChEBI" id="CHEBI:15379"/>
        <dbReference type="ChEBI" id="CHEBI:57540"/>
        <dbReference type="ChEBI" id="CHEBI:57853"/>
        <dbReference type="ChEBI" id="CHEBI:57945"/>
        <dbReference type="ChEBI" id="CHEBI:507393"/>
        <dbReference type="EC" id="1.14.13.8"/>
    </reaction>
    <physiologicalReaction direction="left-to-right" evidence="20">
        <dbReference type="Rhea" id="RHEA:74112"/>
    </physiologicalReaction>
</comment>
<comment type="catalytic activity">
    <reaction evidence="32">
        <text>octan-3-one + NADPH + O2 + H(+) = pentyl propanoate + NADP(+) + H2O</text>
        <dbReference type="Rhea" id="RHEA:54840"/>
        <dbReference type="ChEBI" id="CHEBI:15377"/>
        <dbReference type="ChEBI" id="CHEBI:15378"/>
        <dbReference type="ChEBI" id="CHEBI:15379"/>
        <dbReference type="ChEBI" id="CHEBI:57783"/>
        <dbReference type="ChEBI" id="CHEBI:58349"/>
        <dbReference type="ChEBI" id="CHEBI:80946"/>
        <dbReference type="ChEBI" id="CHEBI:87373"/>
    </reaction>
    <physiologicalReaction direction="left-to-right" evidence="32">
        <dbReference type="Rhea" id="RHEA:54841"/>
    </physiologicalReaction>
</comment>
<dbReference type="Gene3D" id="3.50.50.60">
    <property type="entry name" value="FAD/NAD(P)-binding domain"/>
    <property type="match status" value="2"/>
</dbReference>
<keyword evidence="6" id="KW-0597">Phosphoprotein</keyword>
<evidence type="ECO:0000256" key="25">
    <source>
        <dbReference type="ARBA" id="ARBA00047977"/>
    </source>
</evidence>
<dbReference type="PRINTS" id="PR01125">
    <property type="entry name" value="FMOXYGENASE5"/>
</dbReference>
<comment type="catalytic activity">
    <reaction evidence="25">
        <text>hexan-3-one + NADPH + O2 + H(+) = ethyl butanoate + NADP(+) + H2O</text>
        <dbReference type="Rhea" id="RHEA:54844"/>
        <dbReference type="ChEBI" id="CHEBI:15377"/>
        <dbReference type="ChEBI" id="CHEBI:15378"/>
        <dbReference type="ChEBI" id="CHEBI:15379"/>
        <dbReference type="ChEBI" id="CHEBI:57783"/>
        <dbReference type="ChEBI" id="CHEBI:58349"/>
        <dbReference type="ChEBI" id="CHEBI:88764"/>
        <dbReference type="ChEBI" id="CHEBI:89891"/>
    </reaction>
    <physiologicalReaction direction="left-to-right" evidence="25">
        <dbReference type="Rhea" id="RHEA:54845"/>
    </physiologicalReaction>
</comment>
<evidence type="ECO:0000256" key="21">
    <source>
        <dbReference type="ARBA" id="ARBA00047426"/>
    </source>
</evidence>
<reference evidence="34" key="1">
    <citation type="submission" date="2020-07" db="EMBL/GenBank/DDBJ databases">
        <title>Multicomponent nature underlies the extraordinary mechanical properties of spider dragline silk.</title>
        <authorList>
            <person name="Kono N."/>
            <person name="Nakamura H."/>
            <person name="Mori M."/>
            <person name="Yoshida Y."/>
            <person name="Ohtoshi R."/>
            <person name="Malay A.D."/>
            <person name="Moran D.A.P."/>
            <person name="Tomita M."/>
            <person name="Numata K."/>
            <person name="Arakawa K."/>
        </authorList>
    </citation>
    <scope>NUCLEOTIDE SEQUENCE</scope>
</reference>
<comment type="catalytic activity">
    <reaction evidence="24">
        <text>NADPH + O2 + H(+) = H2O2 + NADP(+)</text>
        <dbReference type="Rhea" id="RHEA:11260"/>
        <dbReference type="ChEBI" id="CHEBI:15378"/>
        <dbReference type="ChEBI" id="CHEBI:15379"/>
        <dbReference type="ChEBI" id="CHEBI:16240"/>
        <dbReference type="ChEBI" id="CHEBI:57783"/>
        <dbReference type="ChEBI" id="CHEBI:58349"/>
        <dbReference type="EC" id="1.6.3.1"/>
    </reaction>
    <physiologicalReaction direction="left-to-right" evidence="24">
        <dbReference type="Rhea" id="RHEA:11261"/>
    </physiologicalReaction>
</comment>
<evidence type="ECO:0000256" key="9">
    <source>
        <dbReference type="ARBA" id="ARBA00022824"/>
    </source>
</evidence>
<keyword evidence="15 33" id="KW-0503">Monooxygenase</keyword>
<accession>A0A8X6KYP4</accession>
<keyword evidence="7 33" id="KW-0285">Flavoprotein</keyword>
<dbReference type="InterPro" id="IPR020946">
    <property type="entry name" value="Flavin_mOase-like"/>
</dbReference>
<keyword evidence="5" id="KW-0488">Methylation</keyword>
<evidence type="ECO:0000256" key="4">
    <source>
        <dbReference type="ARBA" id="ARBA00009183"/>
    </source>
</evidence>
<protein>
    <recommendedName>
        <fullName evidence="33">Flavin-containing monooxygenase</fullName>
        <ecNumber evidence="33">1.-.-.-</ecNumber>
    </recommendedName>
</protein>
<evidence type="ECO:0000256" key="30">
    <source>
        <dbReference type="ARBA" id="ARBA00048990"/>
    </source>
</evidence>
<evidence type="ECO:0000256" key="6">
    <source>
        <dbReference type="ARBA" id="ARBA00022553"/>
    </source>
</evidence>
<comment type="catalytic activity">
    <reaction evidence="27">
        <text>trimethylamine + NADPH + O2 = trimethylamine N-oxide + NADP(+) + H2O</text>
        <dbReference type="Rhea" id="RHEA:31979"/>
        <dbReference type="ChEBI" id="CHEBI:15377"/>
        <dbReference type="ChEBI" id="CHEBI:15379"/>
        <dbReference type="ChEBI" id="CHEBI:15724"/>
        <dbReference type="ChEBI" id="CHEBI:57783"/>
        <dbReference type="ChEBI" id="CHEBI:58349"/>
        <dbReference type="ChEBI" id="CHEBI:58389"/>
        <dbReference type="EC" id="1.14.13.148"/>
    </reaction>
    <physiologicalReaction direction="left-to-right" evidence="27">
        <dbReference type="Rhea" id="RHEA:31980"/>
    </physiologicalReaction>
</comment>
<comment type="catalytic activity">
    <reaction evidence="26">
        <text>hypotaurine + NADPH + O2 + H(+) = taurine + NADP(+) + H2O</text>
        <dbReference type="Rhea" id="RHEA:69819"/>
        <dbReference type="ChEBI" id="CHEBI:15377"/>
        <dbReference type="ChEBI" id="CHEBI:15378"/>
        <dbReference type="ChEBI" id="CHEBI:15379"/>
        <dbReference type="ChEBI" id="CHEBI:57783"/>
        <dbReference type="ChEBI" id="CHEBI:57853"/>
        <dbReference type="ChEBI" id="CHEBI:58349"/>
        <dbReference type="ChEBI" id="CHEBI:507393"/>
        <dbReference type="EC" id="1.14.13.8"/>
    </reaction>
    <physiologicalReaction direction="left-to-right" evidence="26">
        <dbReference type="Rhea" id="RHEA:69820"/>
    </physiologicalReaction>
</comment>
<evidence type="ECO:0000256" key="23">
    <source>
        <dbReference type="ARBA" id="ARBA00047855"/>
    </source>
</evidence>
<evidence type="ECO:0000313" key="34">
    <source>
        <dbReference type="EMBL" id="GFQ89026.1"/>
    </source>
</evidence>
<evidence type="ECO:0000256" key="22">
    <source>
        <dbReference type="ARBA" id="ARBA00047574"/>
    </source>
</evidence>
<dbReference type="GO" id="GO:0050660">
    <property type="term" value="F:flavin adenine dinucleotide binding"/>
    <property type="evidence" value="ECO:0007669"/>
    <property type="project" value="InterPro"/>
</dbReference>
<dbReference type="GO" id="GO:0034899">
    <property type="term" value="F:trimethylamine monooxygenase activity"/>
    <property type="evidence" value="ECO:0007669"/>
    <property type="project" value="UniProtKB-EC"/>
</dbReference>
<keyword evidence="13" id="KW-1133">Transmembrane helix</keyword>
<dbReference type="PIRSF" id="PIRSF000332">
    <property type="entry name" value="FMO"/>
    <property type="match status" value="1"/>
</dbReference>
<evidence type="ECO:0000256" key="33">
    <source>
        <dbReference type="RuleBase" id="RU361177"/>
    </source>
</evidence>
<dbReference type="OrthoDB" id="66881at2759"/>
<comment type="catalytic activity">
    <reaction evidence="23">
        <text>sulcatone + NADPH + O2 + H(+) = 4-methylpent-3-en-1-yl acetate + NADP(+) + H2O</text>
        <dbReference type="Rhea" id="RHEA:54864"/>
        <dbReference type="ChEBI" id="CHEBI:15377"/>
        <dbReference type="ChEBI" id="CHEBI:15378"/>
        <dbReference type="ChEBI" id="CHEBI:15379"/>
        <dbReference type="ChEBI" id="CHEBI:16310"/>
        <dbReference type="ChEBI" id="CHEBI:57783"/>
        <dbReference type="ChEBI" id="CHEBI:58349"/>
        <dbReference type="ChEBI" id="CHEBI:138373"/>
    </reaction>
    <physiologicalReaction direction="left-to-right" evidence="23">
        <dbReference type="Rhea" id="RHEA:54865"/>
    </physiologicalReaction>
</comment>
<evidence type="ECO:0000256" key="12">
    <source>
        <dbReference type="ARBA" id="ARBA00022857"/>
    </source>
</evidence>
<evidence type="ECO:0000256" key="1">
    <source>
        <dbReference type="ARBA" id="ARBA00001974"/>
    </source>
</evidence>
<keyword evidence="16" id="KW-0443">Lipid metabolism</keyword>
<evidence type="ECO:0000256" key="13">
    <source>
        <dbReference type="ARBA" id="ARBA00022989"/>
    </source>
</evidence>
<evidence type="ECO:0000256" key="26">
    <source>
        <dbReference type="ARBA" id="ARBA00048041"/>
    </source>
</evidence>
<evidence type="ECO:0000256" key="17">
    <source>
        <dbReference type="ARBA" id="ARBA00023136"/>
    </source>
</evidence>
<dbReference type="PRINTS" id="PR00370">
    <property type="entry name" value="FMOXYGENASE"/>
</dbReference>
<proteinExistence type="inferred from homology"/>
<evidence type="ECO:0000313" key="35">
    <source>
        <dbReference type="Proteomes" id="UP000887116"/>
    </source>
</evidence>
<dbReference type="PANTHER" id="PTHR23023">
    <property type="entry name" value="DIMETHYLANILINE MONOOXYGENASE"/>
    <property type="match status" value="1"/>
</dbReference>
<evidence type="ECO:0000256" key="3">
    <source>
        <dbReference type="ARBA" id="ARBA00004524"/>
    </source>
</evidence>
<evidence type="ECO:0000256" key="7">
    <source>
        <dbReference type="ARBA" id="ARBA00022630"/>
    </source>
</evidence>
<dbReference type="Proteomes" id="UP000887116">
    <property type="component" value="Unassembled WGS sequence"/>
</dbReference>
<evidence type="ECO:0000256" key="16">
    <source>
        <dbReference type="ARBA" id="ARBA00023098"/>
    </source>
</evidence>
<gene>
    <name evidence="34" type="primary">FMO5</name>
    <name evidence="34" type="ORF">TNCT_664481</name>
</gene>
<comment type="function">
    <text evidence="18">Acts as a Baeyer-Villiger monooxygenase on a broad range of substrates. Catalyzes the insertion of an oxygen atom into a carbon-carbon bond adjacent to a carbonyl, which converts ketones to esters. Active on diverse carbonyl compounds, whereas soft nucleophiles are mostly non- or poorly reactive. In contrast with other forms of FMO it is non- or poorly active on 'classical' substrates such as drugs, pesticides, and dietary components containing soft nucleophilic heteroatoms. Able to oxidize drug molecules bearing a carbonyl group on an aliphatic chain, such as nabumetone and pentoxifylline. Also, in the absence of substrates, shows slow but yet significant NADPH oxidase activity. Acts as a positive modulator of cholesterol biosynthesis as well as glucose homeostasis, promoting metabolic aging via pleiotropic effects.</text>
</comment>
<evidence type="ECO:0000256" key="24">
    <source>
        <dbReference type="ARBA" id="ARBA00047864"/>
    </source>
</evidence>
<evidence type="ECO:0000256" key="5">
    <source>
        <dbReference type="ARBA" id="ARBA00022481"/>
    </source>
</evidence>